<feature type="compositionally biased region" description="Low complexity" evidence="2">
    <location>
        <begin position="240"/>
        <end position="249"/>
    </location>
</feature>
<feature type="region of interest" description="Disordered" evidence="2">
    <location>
        <begin position="1"/>
        <end position="56"/>
    </location>
</feature>
<proteinExistence type="predicted"/>
<dbReference type="GO" id="GO:0061630">
    <property type="term" value="F:ubiquitin protein ligase activity"/>
    <property type="evidence" value="ECO:0007669"/>
    <property type="project" value="InterPro"/>
</dbReference>
<organism evidence="4 5">
    <name type="scientific">Chaetoceros tenuissimus</name>
    <dbReference type="NCBI Taxonomy" id="426638"/>
    <lineage>
        <taxon>Eukaryota</taxon>
        <taxon>Sar</taxon>
        <taxon>Stramenopiles</taxon>
        <taxon>Ochrophyta</taxon>
        <taxon>Bacillariophyta</taxon>
        <taxon>Coscinodiscophyceae</taxon>
        <taxon>Chaetocerotophycidae</taxon>
        <taxon>Chaetocerotales</taxon>
        <taxon>Chaetocerotaceae</taxon>
        <taxon>Chaetoceros</taxon>
    </lineage>
</organism>
<feature type="compositionally biased region" description="Low complexity" evidence="2">
    <location>
        <begin position="861"/>
        <end position="871"/>
    </location>
</feature>
<dbReference type="GO" id="GO:0072344">
    <property type="term" value="P:rescue of stalled ribosome"/>
    <property type="evidence" value="ECO:0007669"/>
    <property type="project" value="InterPro"/>
</dbReference>
<name>A0AAD3D6N0_9STRA</name>
<feature type="domain" description="RING-type" evidence="3">
    <location>
        <begin position="62"/>
        <end position="105"/>
    </location>
</feature>
<dbReference type="GO" id="GO:0008270">
    <property type="term" value="F:zinc ion binding"/>
    <property type="evidence" value="ECO:0007669"/>
    <property type="project" value="UniProtKB-KW"/>
</dbReference>
<dbReference type="GO" id="GO:0016567">
    <property type="term" value="P:protein ubiquitination"/>
    <property type="evidence" value="ECO:0007669"/>
    <property type="project" value="TreeGrafter"/>
</dbReference>
<keyword evidence="1" id="KW-0863">Zinc-finger</keyword>
<evidence type="ECO:0000313" key="4">
    <source>
        <dbReference type="EMBL" id="GFH58693.1"/>
    </source>
</evidence>
<dbReference type="Pfam" id="PF23230">
    <property type="entry name" value="zf-C2H2_13"/>
    <property type="match status" value="1"/>
</dbReference>
<dbReference type="InterPro" id="IPR013087">
    <property type="entry name" value="Znf_C2H2_type"/>
</dbReference>
<evidence type="ECO:0000256" key="1">
    <source>
        <dbReference type="PROSITE-ProRule" id="PRU00175"/>
    </source>
</evidence>
<dbReference type="PROSITE" id="PS50089">
    <property type="entry name" value="ZF_RING_2"/>
    <property type="match status" value="1"/>
</dbReference>
<dbReference type="Gene3D" id="3.30.40.10">
    <property type="entry name" value="Zinc/RING finger domain, C3HC4 (zinc finger)"/>
    <property type="match status" value="1"/>
</dbReference>
<dbReference type="EMBL" id="BLLK01000062">
    <property type="protein sequence ID" value="GFH58693.1"/>
    <property type="molecule type" value="Genomic_DNA"/>
</dbReference>
<comment type="caution">
    <text evidence="4">The sequence shown here is derived from an EMBL/GenBank/DDBJ whole genome shotgun (WGS) entry which is preliminary data.</text>
</comment>
<keyword evidence="1" id="KW-0479">Metal-binding</keyword>
<dbReference type="SMART" id="SM00355">
    <property type="entry name" value="ZnF_C2H2"/>
    <property type="match status" value="3"/>
</dbReference>
<gene>
    <name evidence="4" type="ORF">CTEN210_15169</name>
</gene>
<feature type="compositionally biased region" description="Low complexity" evidence="2">
    <location>
        <begin position="1"/>
        <end position="23"/>
    </location>
</feature>
<keyword evidence="5" id="KW-1185">Reference proteome</keyword>
<sequence>MNDNQSSSKPKPSNNQKKGGNNRNRNRNRRKPNSNNKNEPKKPDPAPQVDEEEEDGPDHHYCLICYNPTLHEERGIVPCGHDTVCASCHLRLRSLLSDKKCPICKANNEELIIDRDPDPEKDEHKAYDDYKRWGSDIGPTHIFREDVGIFFPQMYYHTKVTPLFALSCNVPSCQFTNDSSESNEPGTLKALTQHLATAHSPPLQICDLCITHKRDFISRLPRFTSNQLKEHNKHGDFGAGKKASGSGKANKGHPLCNFCAPKRFYDLTELHQHLNKDHYECHVCKRLEKPLQFFKDYNKLNLHFDREHFLCKFPECLAARFVVFPNEIDLKAHERDVHGLISGGSTKIQMEFKVRGSGFDGSGVVPQQQVPNMEEDFGFGLDGEVFVPESLDDNNGDALQHDEPEITHGPHAERTAMFREQARVRREELGVDNSQEAFPTLGNQGTGNLISWSREGSQSAASAIRGRNTTALNEENFPSLGRAGDRKPSAKVSKLRVTKGASASFQAITNAANIASSSSSRPFANAATTNAYGRNTQSNLSANNFPSLGASNATVGRNSQANLSANNFPTLGQASSSGPKYAAAQAFAKKNKAKSSGQNMNLDQHFPSLGVSSMQKKSSILDRKPAANTSIGIQNTLAFPPPTASSKKSNGKDQVEGMKGVLGQVKYKQLKKYTKEFAGGSLDPESYVASIVPLFDDGIKDPCLWEFIPDLISSCPNESKTKRALKYLESLRYSSGQGELTTTNQTKSTATTGGWSSTAAAAGSTLASVRSTSVPMKYGAAAKYAPSISKQQTVNTGFSGRSLPITQAKKKSSWNGNTASISEVASAKAGSRLSAAAVKAPVTGTATKFMAKQKAKEKKVQSQANQNANANTKKKNSKAKKQELRNLAFGM</sequence>
<dbReference type="InterPro" id="IPR044288">
    <property type="entry name" value="ZNF598/HEL2"/>
</dbReference>
<protein>
    <recommendedName>
        <fullName evidence="3">RING-type domain-containing protein</fullName>
    </recommendedName>
</protein>
<evidence type="ECO:0000259" key="3">
    <source>
        <dbReference type="PROSITE" id="PS50089"/>
    </source>
</evidence>
<dbReference type="InterPro" id="IPR056437">
    <property type="entry name" value="Znf-C2H2_ZNF598/HEL2"/>
</dbReference>
<feature type="region of interest" description="Disordered" evidence="2">
    <location>
        <begin position="231"/>
        <end position="250"/>
    </location>
</feature>
<reference evidence="4 5" key="1">
    <citation type="journal article" date="2021" name="Sci. Rep.">
        <title>The genome of the diatom Chaetoceros tenuissimus carries an ancient integrated fragment of an extant virus.</title>
        <authorList>
            <person name="Hongo Y."/>
            <person name="Kimura K."/>
            <person name="Takaki Y."/>
            <person name="Yoshida Y."/>
            <person name="Baba S."/>
            <person name="Kobayashi G."/>
            <person name="Nagasaki K."/>
            <person name="Hano T."/>
            <person name="Tomaru Y."/>
        </authorList>
    </citation>
    <scope>NUCLEOTIDE SEQUENCE [LARGE SCALE GENOMIC DNA]</scope>
    <source>
        <strain evidence="4 5">NIES-3715</strain>
    </source>
</reference>
<feature type="region of interest" description="Disordered" evidence="2">
    <location>
        <begin position="632"/>
        <end position="657"/>
    </location>
</feature>
<dbReference type="SUPFAM" id="SSF57850">
    <property type="entry name" value="RING/U-box"/>
    <property type="match status" value="1"/>
</dbReference>
<dbReference type="Proteomes" id="UP001054902">
    <property type="component" value="Unassembled WGS sequence"/>
</dbReference>
<evidence type="ECO:0000256" key="2">
    <source>
        <dbReference type="SAM" id="MobiDB-lite"/>
    </source>
</evidence>
<keyword evidence="1" id="KW-0862">Zinc</keyword>
<evidence type="ECO:0000313" key="5">
    <source>
        <dbReference type="Proteomes" id="UP001054902"/>
    </source>
</evidence>
<dbReference type="InterPro" id="IPR013083">
    <property type="entry name" value="Znf_RING/FYVE/PHD"/>
</dbReference>
<dbReference type="PANTHER" id="PTHR22938:SF0">
    <property type="entry name" value="E3 UBIQUITIN-PROTEIN LIGASE ZNF598"/>
    <property type="match status" value="1"/>
</dbReference>
<dbReference type="AlphaFoldDB" id="A0AAD3D6N0"/>
<feature type="region of interest" description="Disordered" evidence="2">
    <location>
        <begin position="849"/>
        <end position="891"/>
    </location>
</feature>
<dbReference type="Pfam" id="PF13920">
    <property type="entry name" value="zf-C3HC4_3"/>
    <property type="match status" value="1"/>
</dbReference>
<dbReference type="PANTHER" id="PTHR22938">
    <property type="entry name" value="ZINC FINGER PROTEIN 598"/>
    <property type="match status" value="1"/>
</dbReference>
<dbReference type="GO" id="GO:0043022">
    <property type="term" value="F:ribosome binding"/>
    <property type="evidence" value="ECO:0007669"/>
    <property type="project" value="TreeGrafter"/>
</dbReference>
<accession>A0AAD3D6N0</accession>
<dbReference type="InterPro" id="IPR001841">
    <property type="entry name" value="Znf_RING"/>
</dbReference>